<dbReference type="RefSeq" id="WP_046088917.1">
    <property type="nucleotide sequence ID" value="NZ_LAKD02000049.1"/>
</dbReference>
<dbReference type="AlphaFoldDB" id="A0A1V4D2G7"/>
<name>A0A1V4D2G7_9ACTN</name>
<dbReference type="OrthoDB" id="4870610at2"/>
<keyword evidence="2" id="KW-1185">Reference proteome</keyword>
<reference evidence="1" key="1">
    <citation type="submission" date="2016-12" db="EMBL/GenBank/DDBJ databases">
        <title>Genome sequence of Streptomyces antioxidans MUSC 164.</title>
        <authorList>
            <person name="Lee L.-H."/>
            <person name="Ser H.-L."/>
        </authorList>
    </citation>
    <scope>NUCLEOTIDE SEQUENCE [LARGE SCALE GENOMIC DNA]</scope>
    <source>
        <strain evidence="1">MUSC 164</strain>
    </source>
</reference>
<evidence type="ECO:0000313" key="2">
    <source>
        <dbReference type="Proteomes" id="UP000033615"/>
    </source>
</evidence>
<proteinExistence type="predicted"/>
<organism evidence="1 2">
    <name type="scientific">Streptomyces antioxidans</name>
    <dbReference type="NCBI Taxonomy" id="1507734"/>
    <lineage>
        <taxon>Bacteria</taxon>
        <taxon>Bacillati</taxon>
        <taxon>Actinomycetota</taxon>
        <taxon>Actinomycetes</taxon>
        <taxon>Kitasatosporales</taxon>
        <taxon>Streptomycetaceae</taxon>
        <taxon>Streptomyces</taxon>
    </lineage>
</organism>
<protein>
    <recommendedName>
        <fullName evidence="3">DUF559 domain-containing protein</fullName>
    </recommendedName>
</protein>
<evidence type="ECO:0000313" key="1">
    <source>
        <dbReference type="EMBL" id="OPF78033.1"/>
    </source>
</evidence>
<comment type="caution">
    <text evidence="1">The sequence shown here is derived from an EMBL/GenBank/DDBJ whole genome shotgun (WGS) entry which is preliminary data.</text>
</comment>
<dbReference type="EMBL" id="LAKD02000049">
    <property type="protein sequence ID" value="OPF78033.1"/>
    <property type="molecule type" value="Genomic_DNA"/>
</dbReference>
<evidence type="ECO:0008006" key="3">
    <source>
        <dbReference type="Google" id="ProtNLM"/>
    </source>
</evidence>
<accession>A0A1V4D2G7</accession>
<dbReference type="Proteomes" id="UP000033615">
    <property type="component" value="Unassembled WGS sequence"/>
</dbReference>
<gene>
    <name evidence="1" type="ORF">VT50_0219465</name>
</gene>
<sequence>MSHNTPLSPRPLHHLSDVQRRVLTTRQLCEHGVTASVAAERSRAGGPWQQILPGVHLLHPGPATSEERLLAALLYTASRGQGADGPAPGGGTPGGEAMITGLAALALRHFSSAPALASLDHIDVLVPRTRRLRATGFVRFVRAGTPPAPQYLAGVPTAPVARALADAVARLTDAVLVRRLLTESVRHGHCEAATVVAELNSARLLSRPHVVDAVDALLAEGRAIAEGRLYDMVRGHHLPEPLWNVELRLPGGPALGGVDAYWREQAVAVEIDARAPRQDEEVWRGGYGRKREHLERLGITVVRVTPKRLREAPEEQAAVVRTALIAAADRDPAPYLVVLPR</sequence>